<dbReference type="EMBL" id="KZ821749">
    <property type="protein sequence ID" value="PYH76899.1"/>
    <property type="molecule type" value="Genomic_DNA"/>
</dbReference>
<organism evidence="3 4">
    <name type="scientific">Aspergillus uvarum CBS 121591</name>
    <dbReference type="NCBI Taxonomy" id="1448315"/>
    <lineage>
        <taxon>Eukaryota</taxon>
        <taxon>Fungi</taxon>
        <taxon>Dikarya</taxon>
        <taxon>Ascomycota</taxon>
        <taxon>Pezizomycotina</taxon>
        <taxon>Eurotiomycetes</taxon>
        <taxon>Eurotiomycetidae</taxon>
        <taxon>Eurotiales</taxon>
        <taxon>Aspergillaceae</taxon>
        <taxon>Aspergillus</taxon>
        <taxon>Aspergillus subgen. Circumdati</taxon>
    </lineage>
</organism>
<dbReference type="VEuPathDB" id="FungiDB:BO82DRAFT_406728"/>
<feature type="domain" description="DUF7025" evidence="2">
    <location>
        <begin position="57"/>
        <end position="124"/>
    </location>
</feature>
<dbReference type="GO" id="GO:0016887">
    <property type="term" value="F:ATP hydrolysis activity"/>
    <property type="evidence" value="ECO:0007669"/>
    <property type="project" value="InterPro"/>
</dbReference>
<evidence type="ECO:0000313" key="3">
    <source>
        <dbReference type="EMBL" id="PYH76899.1"/>
    </source>
</evidence>
<dbReference type="Gene3D" id="3.40.50.300">
    <property type="entry name" value="P-loop containing nucleotide triphosphate hydrolases"/>
    <property type="match status" value="1"/>
</dbReference>
<dbReference type="GO" id="GO:0005524">
    <property type="term" value="F:ATP binding"/>
    <property type="evidence" value="ECO:0007669"/>
    <property type="project" value="InterPro"/>
</dbReference>
<dbReference type="SUPFAM" id="SSF52540">
    <property type="entry name" value="P-loop containing nucleoside triphosphate hydrolases"/>
    <property type="match status" value="1"/>
</dbReference>
<dbReference type="InterPro" id="IPR027417">
    <property type="entry name" value="P-loop_NTPase"/>
</dbReference>
<dbReference type="STRING" id="1448315.A0A319BZH4"/>
<dbReference type="InterPro" id="IPR054289">
    <property type="entry name" value="DUF7025"/>
</dbReference>
<evidence type="ECO:0000259" key="1">
    <source>
        <dbReference type="Pfam" id="PF00004"/>
    </source>
</evidence>
<feature type="domain" description="ATPase AAA-type core" evidence="1">
    <location>
        <begin position="316"/>
        <end position="413"/>
    </location>
</feature>
<reference evidence="3 4" key="1">
    <citation type="submission" date="2016-12" db="EMBL/GenBank/DDBJ databases">
        <title>The genomes of Aspergillus section Nigri reveals drivers in fungal speciation.</title>
        <authorList>
            <consortium name="DOE Joint Genome Institute"/>
            <person name="Vesth T.C."/>
            <person name="Nybo J."/>
            <person name="Theobald S."/>
            <person name="Brandl J."/>
            <person name="Frisvad J.C."/>
            <person name="Nielsen K.F."/>
            <person name="Lyhne E.K."/>
            <person name="Kogle M.E."/>
            <person name="Kuo A."/>
            <person name="Riley R."/>
            <person name="Clum A."/>
            <person name="Nolan M."/>
            <person name="Lipzen A."/>
            <person name="Salamov A."/>
            <person name="Henrissat B."/>
            <person name="Wiebenga A."/>
            <person name="De Vries R.P."/>
            <person name="Grigoriev I.V."/>
            <person name="Mortensen U.H."/>
            <person name="Andersen M.R."/>
            <person name="Baker S.E."/>
        </authorList>
    </citation>
    <scope>NUCLEOTIDE SEQUENCE [LARGE SCALE GENOMIC DNA]</scope>
    <source>
        <strain evidence="3 4">CBS 121591</strain>
    </source>
</reference>
<gene>
    <name evidence="3" type="ORF">BO82DRAFT_406728</name>
</gene>
<dbReference type="PANTHER" id="PTHR46411:SF3">
    <property type="entry name" value="AAA+ ATPASE DOMAIN-CONTAINING PROTEIN"/>
    <property type="match status" value="1"/>
</dbReference>
<name>A0A319BZH4_9EURO</name>
<accession>A0A319BZH4</accession>
<dbReference type="InterPro" id="IPR003959">
    <property type="entry name" value="ATPase_AAA_core"/>
</dbReference>
<dbReference type="GeneID" id="37142328"/>
<proteinExistence type="predicted"/>
<evidence type="ECO:0000313" key="4">
    <source>
        <dbReference type="Proteomes" id="UP000248340"/>
    </source>
</evidence>
<dbReference type="Pfam" id="PF00004">
    <property type="entry name" value="AAA"/>
    <property type="match status" value="1"/>
</dbReference>
<evidence type="ECO:0000259" key="2">
    <source>
        <dbReference type="Pfam" id="PF22942"/>
    </source>
</evidence>
<sequence>MLHEPPMPATSSPMEQRIEDTECAIQTLYEGDPKFICCKNWIETPPNRPPPAPFYNTEHDECFYRVDSSNYYGPKDQEYFEMAARSVDWNGARFGYCHQKLRVDWFSGTREIRGLVVYPASFHPAQKEAETKALARGKRFRELAGRHYMAYSGVMRYGTAETQYQRYMEGRIVVDADEYLHANPTKGVPLELLNAESTAQGLLCFITPERYNTPQGFSARPGPAAGPEAEGKDKVLTEADLLLCEPQVLGYSLQHKIWGAFNVNDIVPIAWNDTAFSSLMLPSGYKDLVLSFVEDQAGHRDVFDDVIEGKGQGIIMFLVGSPETGKTLTAEVIADQVRKPLYAMSAGELGQQAENVECRLNTVLELTEEWERQFQQNEVVAVFLRCLEYYRGIMIMTSNRADAIVRAFQSRIHLTLHYPDLGVAAKEQIWRRCMARVRCQHALTDEEFQQLALVAINGRQIKNTVRVAALLAAQRAMRLGVEQIYLVLRATRMIGA</sequence>
<dbReference type="RefSeq" id="XP_025487099.1">
    <property type="nucleotide sequence ID" value="XM_025639586.1"/>
</dbReference>
<keyword evidence="3" id="KW-0378">Hydrolase</keyword>
<dbReference type="PANTHER" id="PTHR46411">
    <property type="entry name" value="FAMILY ATPASE, PUTATIVE-RELATED"/>
    <property type="match status" value="1"/>
</dbReference>
<protein>
    <submittedName>
        <fullName evidence="3">P-loop containing nucleoside triphosphate hydrolase protein</fullName>
    </submittedName>
</protein>
<dbReference type="Pfam" id="PF22942">
    <property type="entry name" value="DUF7025"/>
    <property type="match status" value="1"/>
</dbReference>
<dbReference type="Proteomes" id="UP000248340">
    <property type="component" value="Unassembled WGS sequence"/>
</dbReference>
<dbReference type="AlphaFoldDB" id="A0A319BZH4"/>
<dbReference type="OrthoDB" id="10042665at2759"/>
<keyword evidence="4" id="KW-1185">Reference proteome</keyword>